<dbReference type="InterPro" id="IPR036388">
    <property type="entry name" value="WH-like_DNA-bd_sf"/>
</dbReference>
<evidence type="ECO:0000256" key="1">
    <source>
        <dbReference type="ARBA" id="ARBA00023015"/>
    </source>
</evidence>
<dbReference type="AlphaFoldDB" id="A0A2T6C7J0"/>
<dbReference type="Proteomes" id="UP000244240">
    <property type="component" value="Unassembled WGS sequence"/>
</dbReference>
<dbReference type="PANTHER" id="PTHR38465:SF1">
    <property type="entry name" value="HTH-TYPE TRANSCRIPTIONAL REGULATOR MJ1563-RELATED"/>
    <property type="match status" value="1"/>
</dbReference>
<dbReference type="EMBL" id="QBKR01000003">
    <property type="protein sequence ID" value="PTX64280.1"/>
    <property type="molecule type" value="Genomic_DNA"/>
</dbReference>
<dbReference type="SUPFAM" id="SSF46785">
    <property type="entry name" value="Winged helix' DNA-binding domain"/>
    <property type="match status" value="1"/>
</dbReference>
<accession>A0A2T6C7J0</accession>
<evidence type="ECO:0000313" key="5">
    <source>
        <dbReference type="EMBL" id="PTX64280.1"/>
    </source>
</evidence>
<keyword evidence="3 4" id="KW-0804">Transcription</keyword>
<dbReference type="Gene3D" id="1.10.10.10">
    <property type="entry name" value="Winged helix-like DNA-binding domain superfamily/Winged helix DNA-binding domain"/>
    <property type="match status" value="1"/>
</dbReference>
<keyword evidence="6" id="KW-1185">Reference proteome</keyword>
<evidence type="ECO:0000313" key="6">
    <source>
        <dbReference type="Proteomes" id="UP000244240"/>
    </source>
</evidence>
<dbReference type="PIRSF" id="PIRSF006707">
    <property type="entry name" value="MJ1563"/>
    <property type="match status" value="1"/>
</dbReference>
<evidence type="ECO:0000256" key="2">
    <source>
        <dbReference type="ARBA" id="ARBA00023125"/>
    </source>
</evidence>
<keyword evidence="1 4" id="KW-0805">Transcription regulation</keyword>
<sequence length="187" mass="22013">MKGSHEDRLDVIKSRIIEQIGNNMKIYGVSQTTGRVMATIYYHQKPMTLDELSEEMGMTKMSMSNAVRELMDLGVAEKIHVKGSRKDHYVIEQDYYQFFIDLFCTSWSKTTHAKAATRMKLSRDLEEIIQDENADPETKEEAKKILEENHKAIEFFNWINRLIQHFESHEIFKHVPIKEGNKKRDPY</sequence>
<evidence type="ECO:0000256" key="3">
    <source>
        <dbReference type="ARBA" id="ARBA00023163"/>
    </source>
</evidence>
<dbReference type="InterPro" id="IPR052362">
    <property type="entry name" value="HTH-GbsR_regulator"/>
</dbReference>
<keyword evidence="2 4" id="KW-0238">DNA-binding</keyword>
<comment type="caution">
    <text evidence="5">The sequence shown here is derived from an EMBL/GenBank/DDBJ whole genome shotgun (WGS) entry which is preliminary data.</text>
</comment>
<comment type="similarity">
    <text evidence="4">Belongs to the GbsR family.</text>
</comment>
<dbReference type="InterPro" id="IPR036390">
    <property type="entry name" value="WH_DNA-bd_sf"/>
</dbReference>
<evidence type="ECO:0000256" key="4">
    <source>
        <dbReference type="PIRNR" id="PIRNR006707"/>
    </source>
</evidence>
<dbReference type="GO" id="GO:0003677">
    <property type="term" value="F:DNA binding"/>
    <property type="evidence" value="ECO:0007669"/>
    <property type="project" value="UniProtKB-UniRule"/>
</dbReference>
<dbReference type="GO" id="GO:0003700">
    <property type="term" value="F:DNA-binding transcription factor activity"/>
    <property type="evidence" value="ECO:0007669"/>
    <property type="project" value="InterPro"/>
</dbReference>
<reference evidence="5 6" key="1">
    <citation type="submission" date="2018-04" db="EMBL/GenBank/DDBJ databases">
        <title>Genomic Encyclopedia of Archaeal and Bacterial Type Strains, Phase II (KMG-II): from individual species to whole genera.</title>
        <authorList>
            <person name="Goeker M."/>
        </authorList>
    </citation>
    <scope>NUCLEOTIDE SEQUENCE [LARGE SCALE GENOMIC DNA]</scope>
    <source>
        <strain evidence="5 6">DSM 45787</strain>
    </source>
</reference>
<dbReference type="PANTHER" id="PTHR38465">
    <property type="entry name" value="HTH-TYPE TRANSCRIPTIONAL REGULATOR MJ1563-RELATED"/>
    <property type="match status" value="1"/>
</dbReference>
<dbReference type="InterPro" id="IPR026282">
    <property type="entry name" value="MJ1563"/>
</dbReference>
<gene>
    <name evidence="5" type="ORF">C8P63_10363</name>
</gene>
<name>A0A2T6C7J0_9BACL</name>
<proteinExistence type="inferred from homology"/>
<organism evidence="5 6">
    <name type="scientific">Melghirimyces profundicolus</name>
    <dbReference type="NCBI Taxonomy" id="1242148"/>
    <lineage>
        <taxon>Bacteria</taxon>
        <taxon>Bacillati</taxon>
        <taxon>Bacillota</taxon>
        <taxon>Bacilli</taxon>
        <taxon>Bacillales</taxon>
        <taxon>Thermoactinomycetaceae</taxon>
        <taxon>Melghirimyces</taxon>
    </lineage>
</organism>
<protein>
    <recommendedName>
        <fullName evidence="4">HTH-type transcriptional regulator</fullName>
    </recommendedName>
</protein>